<comment type="catalytic activity">
    <reaction evidence="8">
        <text>ATP + H2O = ADP + phosphate + H(+)</text>
        <dbReference type="Rhea" id="RHEA:13065"/>
        <dbReference type="ChEBI" id="CHEBI:15377"/>
        <dbReference type="ChEBI" id="CHEBI:15378"/>
        <dbReference type="ChEBI" id="CHEBI:30616"/>
        <dbReference type="ChEBI" id="CHEBI:43474"/>
        <dbReference type="ChEBI" id="CHEBI:456216"/>
        <dbReference type="EC" id="5.6.2.4"/>
    </reaction>
</comment>
<dbReference type="EC" id="5.6.2.4" evidence="7"/>
<dbReference type="Proteomes" id="UP001145050">
    <property type="component" value="Unassembled WGS sequence"/>
</dbReference>
<name>A0A9X3WW01_9BACI</name>
<evidence type="ECO:0000256" key="8">
    <source>
        <dbReference type="ARBA" id="ARBA00048988"/>
    </source>
</evidence>
<dbReference type="GO" id="GO:0000725">
    <property type="term" value="P:recombinational repair"/>
    <property type="evidence" value="ECO:0007669"/>
    <property type="project" value="TreeGrafter"/>
</dbReference>
<dbReference type="RefSeq" id="WP_272436245.1">
    <property type="nucleotide sequence ID" value="NZ_JAMQKB010000006.1"/>
</dbReference>
<gene>
    <name evidence="11" type="ORF">NC797_07945</name>
</gene>
<dbReference type="SUPFAM" id="SSF52540">
    <property type="entry name" value="P-loop containing nucleoside triphosphate hydrolases"/>
    <property type="match status" value="1"/>
</dbReference>
<dbReference type="InterPro" id="IPR048228">
    <property type="entry name" value="HelD_bacillota"/>
</dbReference>
<dbReference type="Pfam" id="PF13361">
    <property type="entry name" value="UvrD_C"/>
    <property type="match status" value="1"/>
</dbReference>
<keyword evidence="5" id="KW-0413">Isomerase</keyword>
<keyword evidence="3 9" id="KW-0347">Helicase</keyword>
<dbReference type="GO" id="GO:0005829">
    <property type="term" value="C:cytosol"/>
    <property type="evidence" value="ECO:0007669"/>
    <property type="project" value="TreeGrafter"/>
</dbReference>
<evidence type="ECO:0000256" key="1">
    <source>
        <dbReference type="ARBA" id="ARBA00022741"/>
    </source>
</evidence>
<dbReference type="PANTHER" id="PTHR11070">
    <property type="entry name" value="UVRD / RECB / PCRA DNA HELICASE FAMILY MEMBER"/>
    <property type="match status" value="1"/>
</dbReference>
<dbReference type="Pfam" id="PF00580">
    <property type="entry name" value="UvrD-helicase"/>
    <property type="match status" value="1"/>
</dbReference>
<dbReference type="InterPro" id="IPR027785">
    <property type="entry name" value="UvrD-like_helicase_C"/>
</dbReference>
<feature type="binding site" evidence="9">
    <location>
        <begin position="233"/>
        <end position="240"/>
    </location>
    <ligand>
        <name>ATP</name>
        <dbReference type="ChEBI" id="CHEBI:30616"/>
    </ligand>
</feature>
<accession>A0A9X3WW01</accession>
<dbReference type="EMBL" id="JAMQKB010000006">
    <property type="protein sequence ID" value="MDC3424439.1"/>
    <property type="molecule type" value="Genomic_DNA"/>
</dbReference>
<keyword evidence="4 9" id="KW-0067">ATP-binding</keyword>
<evidence type="ECO:0000256" key="9">
    <source>
        <dbReference type="PROSITE-ProRule" id="PRU00560"/>
    </source>
</evidence>
<dbReference type="InterPro" id="IPR000212">
    <property type="entry name" value="DNA_helicase_UvrD/REP"/>
</dbReference>
<dbReference type="InterPro" id="IPR027417">
    <property type="entry name" value="P-loop_NTPase"/>
</dbReference>
<organism evidence="11 12">
    <name type="scientific">Terrihalobacillus insolitus</name>
    <dbReference type="NCBI Taxonomy" id="2950438"/>
    <lineage>
        <taxon>Bacteria</taxon>
        <taxon>Bacillati</taxon>
        <taxon>Bacillota</taxon>
        <taxon>Bacilli</taxon>
        <taxon>Bacillales</taxon>
        <taxon>Bacillaceae</taxon>
        <taxon>Terrihalobacillus</taxon>
    </lineage>
</organism>
<dbReference type="AlphaFoldDB" id="A0A9X3WW01"/>
<keyword evidence="1 9" id="KW-0547">Nucleotide-binding</keyword>
<sequence>MDNENENRKEEQAYLTRVLSEIKIKLGFLQERVGGLKDRVIDLRKNFWEDVTVNIDEPDDVIETQASLKQQAELLSERERNHGQVSKQIKTLHRLKDSPYFGRIDFLDQNEKKPEKIYIGIGALMDQEEDDFFVYDWRAPISSLYYDYPPGPAKYETVEGTIEGEVKLKRQFIIRQGELKGMFDTGVTIGDHLLQRVLGDNATATMKSIVATIQREQNQIIRNEKSKLLIVQGVAGSGKTSAALQRVAYLLYRYRETITAENVLLFSPNPLFNSYVATVLPELGEENMRQGTLYDYLHHRLGSQLKIESPFDQMEYFLTAKKDDHYQSRIEGVTYKAGLSYRKLMDQFIQHLSKQGLQFKNITFRGEVLISKTDIAAYFYRLDARQSVPTRMEHVAEWVRNSLNEREQEEREKAWVTEEVGYLDKEEFLNVHQELQKGYRFNEDTFDDFSREEELLKKRLVERKFKPLKRKVMQLRFVDIKATFIQLLDNWNEQNMVEGSMPENWLFLKENTKAHLLNNELPWEDATAYLYFFDQLIGSHVNKTMSHVFIDEAQDYSAFQFAYLKLIFPRARFTLLGDYNQAIYAHALSEDTLLSGGLEDQHELITLTRSYRSTKPIVEFTKDLIAGGQDIEAFNRDGDKPVLYQFESIEKKQERMVEVVQGYQEKGYQTIAIIGKSMKECQQIYQDLKDKLPVQLLTVETYTFQKGLLILPAYLAKGIEFDAVILYDASKHNYGEELERNLFYTACTRAMHELSLFAIGEPSLFIQVVDPDKYEKKQ</sequence>
<dbReference type="GO" id="GO:0043138">
    <property type="term" value="F:3'-5' DNA helicase activity"/>
    <property type="evidence" value="ECO:0007669"/>
    <property type="project" value="UniProtKB-EC"/>
</dbReference>
<dbReference type="Gene3D" id="3.40.50.300">
    <property type="entry name" value="P-loop containing nucleotide triphosphate hydrolases"/>
    <property type="match status" value="3"/>
</dbReference>
<dbReference type="PROSITE" id="PS51198">
    <property type="entry name" value="UVRD_HELICASE_ATP_BIND"/>
    <property type="match status" value="1"/>
</dbReference>
<keyword evidence="2 9" id="KW-0378">Hydrolase</keyword>
<protein>
    <recommendedName>
        <fullName evidence="7">DNA 3'-5' helicase</fullName>
        <ecNumber evidence="7">5.6.2.4</ecNumber>
    </recommendedName>
</protein>
<evidence type="ECO:0000313" key="11">
    <source>
        <dbReference type="EMBL" id="MDC3424439.1"/>
    </source>
</evidence>
<evidence type="ECO:0000256" key="2">
    <source>
        <dbReference type="ARBA" id="ARBA00022801"/>
    </source>
</evidence>
<comment type="catalytic activity">
    <reaction evidence="6">
        <text>Couples ATP hydrolysis with the unwinding of duplex DNA by translocating in the 3'-5' direction.</text>
        <dbReference type="EC" id="5.6.2.4"/>
    </reaction>
</comment>
<dbReference type="Pfam" id="PF13538">
    <property type="entry name" value="UvrD_C_2"/>
    <property type="match status" value="1"/>
</dbReference>
<dbReference type="InterPro" id="IPR014017">
    <property type="entry name" value="DNA_helicase_UvrD-like_C"/>
</dbReference>
<evidence type="ECO:0000256" key="4">
    <source>
        <dbReference type="ARBA" id="ARBA00022840"/>
    </source>
</evidence>
<evidence type="ECO:0000259" key="10">
    <source>
        <dbReference type="PROSITE" id="PS51198"/>
    </source>
</evidence>
<dbReference type="PANTHER" id="PTHR11070:SF17">
    <property type="entry name" value="DNA HELICASE IV"/>
    <property type="match status" value="1"/>
</dbReference>
<reference evidence="11" key="1">
    <citation type="submission" date="2022-06" db="EMBL/GenBank/DDBJ databases">
        <title>Aquibacillus sp. a new bacterium isolated from soil saline samples.</title>
        <authorList>
            <person name="Galisteo C."/>
            <person name="De La Haba R."/>
            <person name="Sanchez-Porro C."/>
            <person name="Ventosa A."/>
        </authorList>
    </citation>
    <scope>NUCLEOTIDE SEQUENCE</scope>
    <source>
        <strain evidence="11">3ASR75-11</strain>
    </source>
</reference>
<evidence type="ECO:0000256" key="5">
    <source>
        <dbReference type="ARBA" id="ARBA00023235"/>
    </source>
</evidence>
<keyword evidence="12" id="KW-1185">Reference proteome</keyword>
<evidence type="ECO:0000256" key="3">
    <source>
        <dbReference type="ARBA" id="ARBA00022806"/>
    </source>
</evidence>
<comment type="caution">
    <text evidence="11">The sequence shown here is derived from an EMBL/GenBank/DDBJ whole genome shotgun (WGS) entry which is preliminary data.</text>
</comment>
<dbReference type="GO" id="GO:0005524">
    <property type="term" value="F:ATP binding"/>
    <property type="evidence" value="ECO:0007669"/>
    <property type="project" value="UniProtKB-UniRule"/>
</dbReference>
<dbReference type="NCBIfam" id="NF041464">
    <property type="entry name" value="HelD_BACSU"/>
    <property type="match status" value="1"/>
</dbReference>
<evidence type="ECO:0000256" key="6">
    <source>
        <dbReference type="ARBA" id="ARBA00034617"/>
    </source>
</evidence>
<dbReference type="InterPro" id="IPR014016">
    <property type="entry name" value="UvrD-like_ATP-bd"/>
</dbReference>
<feature type="domain" description="UvrD-like helicase ATP-binding" evidence="10">
    <location>
        <begin position="212"/>
        <end position="614"/>
    </location>
</feature>
<evidence type="ECO:0000313" key="12">
    <source>
        <dbReference type="Proteomes" id="UP001145050"/>
    </source>
</evidence>
<dbReference type="GO" id="GO:0016787">
    <property type="term" value="F:hydrolase activity"/>
    <property type="evidence" value="ECO:0007669"/>
    <property type="project" value="UniProtKB-UniRule"/>
</dbReference>
<dbReference type="GO" id="GO:0003677">
    <property type="term" value="F:DNA binding"/>
    <property type="evidence" value="ECO:0007669"/>
    <property type="project" value="InterPro"/>
</dbReference>
<evidence type="ECO:0000256" key="7">
    <source>
        <dbReference type="ARBA" id="ARBA00034808"/>
    </source>
</evidence>
<proteinExistence type="predicted"/>